<evidence type="ECO:0000256" key="2">
    <source>
        <dbReference type="SAM" id="Phobius"/>
    </source>
</evidence>
<dbReference type="AlphaFoldDB" id="A0A0E9WPK4"/>
<organism evidence="3">
    <name type="scientific">Anguilla anguilla</name>
    <name type="common">European freshwater eel</name>
    <name type="synonym">Muraena anguilla</name>
    <dbReference type="NCBI Taxonomy" id="7936"/>
    <lineage>
        <taxon>Eukaryota</taxon>
        <taxon>Metazoa</taxon>
        <taxon>Chordata</taxon>
        <taxon>Craniata</taxon>
        <taxon>Vertebrata</taxon>
        <taxon>Euteleostomi</taxon>
        <taxon>Actinopterygii</taxon>
        <taxon>Neopterygii</taxon>
        <taxon>Teleostei</taxon>
        <taxon>Anguilliformes</taxon>
        <taxon>Anguillidae</taxon>
        <taxon>Anguilla</taxon>
    </lineage>
</organism>
<evidence type="ECO:0000256" key="1">
    <source>
        <dbReference type="SAM" id="MobiDB-lite"/>
    </source>
</evidence>
<proteinExistence type="predicted"/>
<feature type="transmembrane region" description="Helical" evidence="2">
    <location>
        <begin position="45"/>
        <end position="63"/>
    </location>
</feature>
<name>A0A0E9WPK4_ANGAN</name>
<evidence type="ECO:0000313" key="3">
    <source>
        <dbReference type="EMBL" id="JAH92339.1"/>
    </source>
</evidence>
<keyword evidence="2" id="KW-0812">Transmembrane</keyword>
<keyword evidence="2" id="KW-0472">Membrane</keyword>
<keyword evidence="2" id="KW-1133">Transmembrane helix</keyword>
<accession>A0A0E9WPK4</accession>
<protein>
    <submittedName>
        <fullName evidence="3">Uncharacterized protein</fullName>
    </submittedName>
</protein>
<feature type="region of interest" description="Disordered" evidence="1">
    <location>
        <begin position="78"/>
        <end position="98"/>
    </location>
</feature>
<reference evidence="3" key="1">
    <citation type="submission" date="2014-11" db="EMBL/GenBank/DDBJ databases">
        <authorList>
            <person name="Amaro Gonzalez C."/>
        </authorList>
    </citation>
    <scope>NUCLEOTIDE SEQUENCE</scope>
</reference>
<sequence>MVKGHLHSYYMFMHSAVLATKIQTEFTTLKLVSKHISFHSKTSRFWITSFPVPLGACIFIYILSTIEPTQTDEINYKKTNKQKKNPQQKLFSINDANH</sequence>
<reference evidence="3" key="2">
    <citation type="journal article" date="2015" name="Fish Shellfish Immunol.">
        <title>Early steps in the European eel (Anguilla anguilla)-Vibrio vulnificus interaction in the gills: Role of the RtxA13 toxin.</title>
        <authorList>
            <person name="Callol A."/>
            <person name="Pajuelo D."/>
            <person name="Ebbesson L."/>
            <person name="Teles M."/>
            <person name="MacKenzie S."/>
            <person name="Amaro C."/>
        </authorList>
    </citation>
    <scope>NUCLEOTIDE SEQUENCE</scope>
</reference>
<dbReference type="EMBL" id="GBXM01016238">
    <property type="protein sequence ID" value="JAH92339.1"/>
    <property type="molecule type" value="Transcribed_RNA"/>
</dbReference>